<evidence type="ECO:0000313" key="1">
    <source>
        <dbReference type="EMBL" id="SDC71094.1"/>
    </source>
</evidence>
<gene>
    <name evidence="1" type="ORF">SAMN04488588_1654</name>
</gene>
<name>A0A1G6NUR7_9BACT</name>
<evidence type="ECO:0000313" key="2">
    <source>
        <dbReference type="Proteomes" id="UP000199322"/>
    </source>
</evidence>
<sequence>MYRNLEKIHDNNGNYYVDFYILGKLIFRKEIIFKNNSIYTNKIRKGAYL</sequence>
<accession>A0A1G6NUR7</accession>
<proteinExistence type="predicted"/>
<protein>
    <submittedName>
        <fullName evidence="1">Uncharacterized protein</fullName>
    </submittedName>
</protein>
<reference evidence="1 2" key="1">
    <citation type="submission" date="2016-10" db="EMBL/GenBank/DDBJ databases">
        <authorList>
            <person name="de Groot N.N."/>
        </authorList>
    </citation>
    <scope>NUCLEOTIDE SEQUENCE [LARGE SCALE GENOMIC DNA]</scope>
    <source>
        <strain evidence="1 2">WG14</strain>
    </source>
</reference>
<dbReference type="Proteomes" id="UP000199322">
    <property type="component" value="Unassembled WGS sequence"/>
</dbReference>
<keyword evidence="2" id="KW-1185">Reference proteome</keyword>
<dbReference type="EMBL" id="FMYV01000006">
    <property type="protein sequence ID" value="SDC71094.1"/>
    <property type="molecule type" value="Genomic_DNA"/>
</dbReference>
<dbReference type="RefSeq" id="WP_167849062.1">
    <property type="nucleotide sequence ID" value="NZ_FMYV01000006.1"/>
</dbReference>
<organism evidence="1 2">
    <name type="scientific">Geotoga petraea</name>
    <dbReference type="NCBI Taxonomy" id="28234"/>
    <lineage>
        <taxon>Bacteria</taxon>
        <taxon>Thermotogati</taxon>
        <taxon>Thermotogota</taxon>
        <taxon>Thermotogae</taxon>
        <taxon>Petrotogales</taxon>
        <taxon>Petrotogaceae</taxon>
        <taxon>Geotoga</taxon>
    </lineage>
</organism>
<dbReference type="AlphaFoldDB" id="A0A1G6NUR7"/>
<dbReference type="STRING" id="28234.SAMN04488588_1654"/>